<accession>A0A8T7M4A9</accession>
<evidence type="ECO:0000313" key="2">
    <source>
        <dbReference type="EMBL" id="NWJ46896.1"/>
    </source>
</evidence>
<evidence type="ECO:0000256" key="1">
    <source>
        <dbReference type="SAM" id="Phobius"/>
    </source>
</evidence>
<gene>
    <name evidence="2" type="ORF">HXX08_13605</name>
    <name evidence="3" type="ORF">OZ401_004617</name>
</gene>
<evidence type="ECO:0000313" key="5">
    <source>
        <dbReference type="Proteomes" id="UP001431572"/>
    </source>
</evidence>
<organism evidence="2 4">
    <name type="scientific">Candidatus Chlorohelix allophototropha</name>
    <dbReference type="NCBI Taxonomy" id="3003348"/>
    <lineage>
        <taxon>Bacteria</taxon>
        <taxon>Bacillati</taxon>
        <taxon>Chloroflexota</taxon>
        <taxon>Chloroflexia</taxon>
        <taxon>Candidatus Chloroheliales</taxon>
        <taxon>Candidatus Chloroheliaceae</taxon>
        <taxon>Candidatus Chlorohelix</taxon>
    </lineage>
</organism>
<keyword evidence="5" id="KW-1185">Reference proteome</keyword>
<geneLocation type="plasmid" evidence="3 5">
    <name>unnamed1</name>
</geneLocation>
<evidence type="ECO:0000313" key="4">
    <source>
        <dbReference type="Proteomes" id="UP000521676"/>
    </source>
</evidence>
<name>A0A8T7M4A9_9CHLR</name>
<reference evidence="3" key="2">
    <citation type="journal article" date="2024" name="Nature">
        <title>Anoxygenic phototroph of the Chloroflexota uses a type I reaction centre.</title>
        <authorList>
            <person name="Tsuji J.M."/>
            <person name="Shaw N.A."/>
            <person name="Nagashima S."/>
            <person name="Venkiteswaran J.J."/>
            <person name="Schiff S.L."/>
            <person name="Watanabe T."/>
            <person name="Fukui M."/>
            <person name="Hanada S."/>
            <person name="Tank M."/>
            <person name="Neufeld J.D."/>
        </authorList>
    </citation>
    <scope>NUCLEOTIDE SEQUENCE</scope>
    <source>
        <strain evidence="3">L227-S17</strain>
        <plasmid evidence="3 5">unnamed1</plasmid>
    </source>
</reference>
<proteinExistence type="predicted"/>
<reference evidence="2 4" key="1">
    <citation type="submission" date="2020-06" db="EMBL/GenBank/DDBJ databases">
        <title>Anoxygenic phototrophic Chloroflexota member uses a Type I reaction center.</title>
        <authorList>
            <person name="Tsuji J.M."/>
            <person name="Shaw N.A."/>
            <person name="Nagashima S."/>
            <person name="Venkiteswaran J."/>
            <person name="Schiff S.L."/>
            <person name="Hanada S."/>
            <person name="Tank M."/>
            <person name="Neufeld J.D."/>
        </authorList>
    </citation>
    <scope>NUCLEOTIDE SEQUENCE [LARGE SCALE GENOMIC DNA]</scope>
    <source>
        <strain evidence="2">L227-S17</strain>
    </source>
</reference>
<dbReference type="AlphaFoldDB" id="A0A8T7M4A9"/>
<feature type="transmembrane region" description="Helical" evidence="1">
    <location>
        <begin position="23"/>
        <end position="42"/>
    </location>
</feature>
<protein>
    <submittedName>
        <fullName evidence="2">Uncharacterized protein</fullName>
    </submittedName>
</protein>
<keyword evidence="1" id="KW-1133">Transmembrane helix</keyword>
<keyword evidence="1" id="KW-0472">Membrane</keyword>
<dbReference type="Proteomes" id="UP001431572">
    <property type="component" value="Plasmid unnamed1"/>
</dbReference>
<keyword evidence="1" id="KW-0812">Transmembrane</keyword>
<sequence length="83" mass="9449">MQRLIELMGKIPEIYGAMLSQPMGWFVLLVAITFGLAVMSLLERIWGGLKKLYLSYKQRKQSAPVKAYDWPYPGSEIPSDAKE</sequence>
<dbReference type="Proteomes" id="UP000521676">
    <property type="component" value="Unassembled WGS sequence"/>
</dbReference>
<keyword evidence="3" id="KW-0614">Plasmid</keyword>
<dbReference type="RefSeq" id="WP_341471996.1">
    <property type="nucleotide sequence ID" value="NZ_CP128401.1"/>
</dbReference>
<dbReference type="EMBL" id="CP128401">
    <property type="protein sequence ID" value="WJW70114.1"/>
    <property type="molecule type" value="Genomic_DNA"/>
</dbReference>
<evidence type="ECO:0000313" key="3">
    <source>
        <dbReference type="EMBL" id="WJW70114.1"/>
    </source>
</evidence>
<dbReference type="EMBL" id="JACATZ010000001">
    <property type="protein sequence ID" value="NWJ46896.1"/>
    <property type="molecule type" value="Genomic_DNA"/>
</dbReference>